<protein>
    <recommendedName>
        <fullName evidence="4">Rubisco LSMT substrate-binding domain-containing protein</fullName>
    </recommendedName>
</protein>
<organism evidence="5 6">
    <name type="scientific">Ostreococcus lucimarinus (strain CCE9901)</name>
    <dbReference type="NCBI Taxonomy" id="436017"/>
    <lineage>
        <taxon>Eukaryota</taxon>
        <taxon>Viridiplantae</taxon>
        <taxon>Chlorophyta</taxon>
        <taxon>Mamiellophyceae</taxon>
        <taxon>Mamiellales</taxon>
        <taxon>Bathycoccaceae</taxon>
        <taxon>Ostreococcus</taxon>
    </lineage>
</organism>
<gene>
    <name evidence="5" type="primary">SDG3508</name>
    <name evidence="5" type="ORF">OSTLU_27297</name>
</gene>
<dbReference type="OrthoDB" id="497755at2759"/>
<dbReference type="OMA" id="TFRSWLW"/>
<dbReference type="SUPFAM" id="SSF82199">
    <property type="entry name" value="SET domain"/>
    <property type="match status" value="1"/>
</dbReference>
<dbReference type="Gene3D" id="3.90.1410.10">
    <property type="entry name" value="set domain protein methyltransferase, domain 1"/>
    <property type="match status" value="1"/>
</dbReference>
<accession>A4S6Z5</accession>
<keyword evidence="2" id="KW-0808">Transferase</keyword>
<evidence type="ECO:0000259" key="4">
    <source>
        <dbReference type="Pfam" id="PF09273"/>
    </source>
</evidence>
<keyword evidence="3" id="KW-0949">S-adenosyl-L-methionine</keyword>
<dbReference type="AlphaFoldDB" id="A4S6Z5"/>
<keyword evidence="1" id="KW-0489">Methyltransferase</keyword>
<dbReference type="GO" id="GO:0032259">
    <property type="term" value="P:methylation"/>
    <property type="evidence" value="ECO:0007669"/>
    <property type="project" value="UniProtKB-KW"/>
</dbReference>
<evidence type="ECO:0000256" key="1">
    <source>
        <dbReference type="ARBA" id="ARBA00022603"/>
    </source>
</evidence>
<sequence length="375" mass="41358">MKPTDELALKLLRHRCAGASDAFAPYVASMPARYNLLQTWSEEERAALQDARAETTAKRASEALRKAFEDVKKEVVDIVGEDEREAFALYEWARATVSSRAVSVPFHEAGALCPMGDMFNYAPHDPPILIDVLGAPAFGVNEGNTTSASSREVATDPIPGDGAWDEESKTFAFRAARQPDGRRSIAADEEIFVCYGEYTNLELLEFYGFTLGPNENPQDYYALDVPVDGAETTTSLKVFVGGFDWDDLADARIAFAKKRSSVRMNEKEMRDVARRGGALGRDAEREAFAAIRDAAAARLLSFPTTAKSDEETLLGWKDGSENLKLAITWRLGIKRILQGAYKLAEARRVEMEDVATSAAFAKISLAHVSTPRERR</sequence>
<reference evidence="5 6" key="1">
    <citation type="journal article" date="2007" name="Proc. Natl. Acad. Sci. U.S.A.">
        <title>The tiny eukaryote Ostreococcus provides genomic insights into the paradox of plankton speciation.</title>
        <authorList>
            <person name="Palenik B."/>
            <person name="Grimwood J."/>
            <person name="Aerts A."/>
            <person name="Rouze P."/>
            <person name="Salamov A."/>
            <person name="Putnam N."/>
            <person name="Dupont C."/>
            <person name="Jorgensen R."/>
            <person name="Derelle E."/>
            <person name="Rombauts S."/>
            <person name="Zhou K."/>
            <person name="Otillar R."/>
            <person name="Merchant S.S."/>
            <person name="Podell S."/>
            <person name="Gaasterland T."/>
            <person name="Napoli C."/>
            <person name="Gendler K."/>
            <person name="Manuell A."/>
            <person name="Tai V."/>
            <person name="Vallon O."/>
            <person name="Piganeau G."/>
            <person name="Jancek S."/>
            <person name="Heijde M."/>
            <person name="Jabbari K."/>
            <person name="Bowler C."/>
            <person name="Lohr M."/>
            <person name="Robbens S."/>
            <person name="Werner G."/>
            <person name="Dubchak I."/>
            <person name="Pazour G.J."/>
            <person name="Ren Q."/>
            <person name="Paulsen I."/>
            <person name="Delwiche C."/>
            <person name="Schmutz J."/>
            <person name="Rokhsar D."/>
            <person name="Van de Peer Y."/>
            <person name="Moreau H."/>
            <person name="Grigoriev I.V."/>
        </authorList>
    </citation>
    <scope>NUCLEOTIDE SEQUENCE [LARGE SCALE GENOMIC DNA]</scope>
    <source>
        <strain evidence="5 6">CCE9901</strain>
    </source>
</reference>
<dbReference type="InterPro" id="IPR015353">
    <property type="entry name" value="Rubisco_LSMT_subst-bd"/>
</dbReference>
<dbReference type="Gene3D" id="3.90.1420.10">
    <property type="entry name" value="Rubisco LSMT, substrate-binding domain"/>
    <property type="match status" value="1"/>
</dbReference>
<feature type="domain" description="Rubisco LSMT substrate-binding" evidence="4">
    <location>
        <begin position="263"/>
        <end position="337"/>
    </location>
</feature>
<dbReference type="EMBL" id="CP000594">
    <property type="protein sequence ID" value="ABO99659.1"/>
    <property type="molecule type" value="Genomic_DNA"/>
</dbReference>
<evidence type="ECO:0000256" key="2">
    <source>
        <dbReference type="ARBA" id="ARBA00022679"/>
    </source>
</evidence>
<dbReference type="RefSeq" id="XP_001421366.1">
    <property type="nucleotide sequence ID" value="XM_001421329.1"/>
</dbReference>
<evidence type="ECO:0000256" key="3">
    <source>
        <dbReference type="ARBA" id="ARBA00022691"/>
    </source>
</evidence>
<dbReference type="Proteomes" id="UP000001568">
    <property type="component" value="Chromosome 14"/>
</dbReference>
<dbReference type="PANTHER" id="PTHR13271">
    <property type="entry name" value="UNCHARACTERIZED PUTATIVE METHYLTRANSFERASE"/>
    <property type="match status" value="1"/>
</dbReference>
<dbReference type="InterPro" id="IPR050600">
    <property type="entry name" value="SETD3_SETD6_MTase"/>
</dbReference>
<name>A4S6Z5_OSTLU</name>
<dbReference type="KEGG" id="olu:OSTLU_27297"/>
<dbReference type="CDD" id="cd10527">
    <property type="entry name" value="SET_LSMT"/>
    <property type="match status" value="1"/>
</dbReference>
<dbReference type="HOGENOM" id="CLU_738491_0_0_1"/>
<dbReference type="Gramene" id="ABO99659">
    <property type="protein sequence ID" value="ABO99659"/>
    <property type="gene ID" value="OSTLU_27297"/>
</dbReference>
<dbReference type="Pfam" id="PF09273">
    <property type="entry name" value="Rubis-subs-bind"/>
    <property type="match status" value="1"/>
</dbReference>
<dbReference type="PANTHER" id="PTHR13271:SF91">
    <property type="entry name" value="PROTEIN SET DOMAIN GROUP 40"/>
    <property type="match status" value="1"/>
</dbReference>
<proteinExistence type="predicted"/>
<dbReference type="InterPro" id="IPR046341">
    <property type="entry name" value="SET_dom_sf"/>
</dbReference>
<evidence type="ECO:0000313" key="5">
    <source>
        <dbReference type="EMBL" id="ABO99659.1"/>
    </source>
</evidence>
<keyword evidence="6" id="KW-1185">Reference proteome</keyword>
<dbReference type="SUPFAM" id="SSF81822">
    <property type="entry name" value="RuBisCo LSMT C-terminal, substrate-binding domain"/>
    <property type="match status" value="1"/>
</dbReference>
<evidence type="ECO:0000313" key="6">
    <source>
        <dbReference type="Proteomes" id="UP000001568"/>
    </source>
</evidence>
<dbReference type="InterPro" id="IPR036464">
    <property type="entry name" value="Rubisco_LSMT_subst-bd_sf"/>
</dbReference>
<dbReference type="GeneID" id="5005551"/>
<dbReference type="GO" id="GO:0016279">
    <property type="term" value="F:protein-lysine N-methyltransferase activity"/>
    <property type="evidence" value="ECO:0007669"/>
    <property type="project" value="TreeGrafter"/>
</dbReference>
<dbReference type="eggNOG" id="KOG1337">
    <property type="taxonomic scope" value="Eukaryota"/>
</dbReference>